<dbReference type="AlphaFoldDB" id="A0A1H8S6Q3"/>
<protein>
    <submittedName>
        <fullName evidence="1">Uncharacterized protein</fullName>
    </submittedName>
</protein>
<evidence type="ECO:0000313" key="2">
    <source>
        <dbReference type="Proteomes" id="UP000198775"/>
    </source>
</evidence>
<sequence>MKHVTVKKDHTGAWYACLNIEQDAAE</sequence>
<gene>
    <name evidence="1" type="ORF">SAMN05216388_10181</name>
</gene>
<reference evidence="2" key="1">
    <citation type="submission" date="2016-10" db="EMBL/GenBank/DDBJ databases">
        <authorList>
            <person name="Varghese N."/>
            <person name="Submissions S."/>
        </authorList>
    </citation>
    <scope>NUCLEOTIDE SEQUENCE [LARGE SCALE GENOMIC DNA]</scope>
    <source>
        <strain evidence="2">IBRC-M 10043</strain>
    </source>
</reference>
<dbReference type="Proteomes" id="UP000198775">
    <property type="component" value="Unassembled WGS sequence"/>
</dbReference>
<feature type="non-terminal residue" evidence="1">
    <location>
        <position position="26"/>
    </location>
</feature>
<keyword evidence="2" id="KW-1185">Reference proteome</keyword>
<dbReference type="EMBL" id="FOCX01000018">
    <property type="protein sequence ID" value="SEO74216.1"/>
    <property type="molecule type" value="Genomic_DNA"/>
</dbReference>
<organism evidence="1 2">
    <name type="scientific">Halorientalis persicus</name>
    <dbReference type="NCBI Taxonomy" id="1367881"/>
    <lineage>
        <taxon>Archaea</taxon>
        <taxon>Methanobacteriati</taxon>
        <taxon>Methanobacteriota</taxon>
        <taxon>Stenosarchaea group</taxon>
        <taxon>Halobacteria</taxon>
        <taxon>Halobacteriales</taxon>
        <taxon>Haloarculaceae</taxon>
        <taxon>Halorientalis</taxon>
    </lineage>
</organism>
<evidence type="ECO:0000313" key="1">
    <source>
        <dbReference type="EMBL" id="SEO74216.1"/>
    </source>
</evidence>
<proteinExistence type="predicted"/>
<accession>A0A1H8S6Q3</accession>
<name>A0A1H8S6Q3_9EURY</name>